<keyword evidence="6" id="KW-1185">Reference proteome</keyword>
<proteinExistence type="inferred from homology"/>
<dbReference type="Proteomes" id="UP000214688">
    <property type="component" value="Chromosome"/>
</dbReference>
<keyword evidence="2 5" id="KW-0808">Transferase</keyword>
<sequence>MTLIRDYKRKLHTPEQAVRLIESGDDIFIPLCAGQPPALLDALPSHEGLLGNRLYQMLTMRPPLDIAPERLQVVSLFLGSGDRPGFRDGLVDLLPNHFSDLAAQLQQITKNRVLMATVSPMDEDGYFSIGTNADYVSSLIEDAKLILLEVNEKMPRTYGENRIHLSQVSALVEHHVELPVLLEPVITANDEMIGRHIAEIIRDGDNLQIGFGAIPNAVMNFLHGHKNLGIFTEMLPDKVVDLCMAGVINGSNKSIYPGQMTTTFALGSRKLYDFLHENKDVVFLPASWTNDVRIISQVEQLVSINATVEVDFLGQCNSEMVGGRYYSSTGGQADFAQGARMAKDGRGIICLHSTAKNETISKIVPTLYPGSAISNSKNDVDIVVTENGVAKLRGKTIRERTCALISIAHPKFREELTFQARKMGYLL</sequence>
<dbReference type="InterPro" id="IPR037171">
    <property type="entry name" value="NagB/RpiA_transferase-like"/>
</dbReference>
<dbReference type="InterPro" id="IPR038460">
    <property type="entry name" value="AcetylCoA_hyd_C_sf"/>
</dbReference>
<dbReference type="Gene3D" id="3.40.1080.20">
    <property type="entry name" value="Acetyl-CoA hydrolase/transferase C-terminal domain"/>
    <property type="match status" value="1"/>
</dbReference>
<evidence type="ECO:0000256" key="1">
    <source>
        <dbReference type="ARBA" id="ARBA00009632"/>
    </source>
</evidence>
<organism evidence="5 6">
    <name type="scientific">Tumebacillus algifaecis</name>
    <dbReference type="NCBI Taxonomy" id="1214604"/>
    <lineage>
        <taxon>Bacteria</taxon>
        <taxon>Bacillati</taxon>
        <taxon>Bacillota</taxon>
        <taxon>Bacilli</taxon>
        <taxon>Bacillales</taxon>
        <taxon>Alicyclobacillaceae</taxon>
        <taxon>Tumebacillus</taxon>
    </lineage>
</organism>
<dbReference type="SUPFAM" id="SSF100950">
    <property type="entry name" value="NagB/RpiA/CoA transferase-like"/>
    <property type="match status" value="2"/>
</dbReference>
<dbReference type="KEGG" id="tab:CIG75_06755"/>
<dbReference type="InterPro" id="IPR026888">
    <property type="entry name" value="AcetylCoA_hyd_C"/>
</dbReference>
<dbReference type="InterPro" id="IPR046433">
    <property type="entry name" value="ActCoA_hydro"/>
</dbReference>
<accession>A0A223CZE2</accession>
<dbReference type="AlphaFoldDB" id="A0A223CZE2"/>
<evidence type="ECO:0000259" key="3">
    <source>
        <dbReference type="Pfam" id="PF02550"/>
    </source>
</evidence>
<protein>
    <submittedName>
        <fullName evidence="5">4-hydroxybutyrate CoA-transferase</fullName>
    </submittedName>
</protein>
<dbReference type="Gene3D" id="3.40.1080.10">
    <property type="entry name" value="Glutaconate Coenzyme A-transferase"/>
    <property type="match status" value="1"/>
</dbReference>
<reference evidence="5 6" key="1">
    <citation type="journal article" date="2015" name="Int. J. Syst. Evol. Microbiol.">
        <title>Tumebacillus algifaecis sp. nov., isolated from decomposing algal scum.</title>
        <authorList>
            <person name="Wu Y.F."/>
            <person name="Zhang B."/>
            <person name="Xing P."/>
            <person name="Wu Q.L."/>
            <person name="Liu S.J."/>
        </authorList>
    </citation>
    <scope>NUCLEOTIDE SEQUENCE [LARGE SCALE GENOMIC DNA]</scope>
    <source>
        <strain evidence="5 6">THMBR28</strain>
    </source>
</reference>
<comment type="similarity">
    <text evidence="1">Belongs to the acetyl-CoA hydrolase/transferase family.</text>
</comment>
<evidence type="ECO:0000313" key="5">
    <source>
        <dbReference type="EMBL" id="ASS74702.1"/>
    </source>
</evidence>
<dbReference type="GO" id="GO:0006083">
    <property type="term" value="P:acetate metabolic process"/>
    <property type="evidence" value="ECO:0007669"/>
    <property type="project" value="InterPro"/>
</dbReference>
<evidence type="ECO:0000256" key="2">
    <source>
        <dbReference type="ARBA" id="ARBA00022679"/>
    </source>
</evidence>
<dbReference type="EMBL" id="CP022657">
    <property type="protein sequence ID" value="ASS74702.1"/>
    <property type="molecule type" value="Genomic_DNA"/>
</dbReference>
<dbReference type="Pfam" id="PF13336">
    <property type="entry name" value="AcetylCoA_hyd_C"/>
    <property type="match status" value="1"/>
</dbReference>
<name>A0A223CZE2_9BACL</name>
<gene>
    <name evidence="5" type="ORF">CIG75_06755</name>
</gene>
<dbReference type="Pfam" id="PF02550">
    <property type="entry name" value="AcetylCoA_hydro"/>
    <property type="match status" value="1"/>
</dbReference>
<dbReference type="RefSeq" id="WP_094235952.1">
    <property type="nucleotide sequence ID" value="NZ_CP022657.1"/>
</dbReference>
<dbReference type="GO" id="GO:0008775">
    <property type="term" value="F:acetate CoA-transferase activity"/>
    <property type="evidence" value="ECO:0007669"/>
    <property type="project" value="InterPro"/>
</dbReference>
<dbReference type="PANTHER" id="PTHR21432">
    <property type="entry name" value="ACETYL-COA HYDROLASE-RELATED"/>
    <property type="match status" value="1"/>
</dbReference>
<feature type="domain" description="Acetyl-CoA hydrolase/transferase N-terminal" evidence="3">
    <location>
        <begin position="75"/>
        <end position="180"/>
    </location>
</feature>
<dbReference type="InterPro" id="IPR003702">
    <property type="entry name" value="ActCoA_hydro_N"/>
</dbReference>
<feature type="domain" description="Acetyl-CoA hydrolase/transferase C-terminal" evidence="4">
    <location>
        <begin position="267"/>
        <end position="419"/>
    </location>
</feature>
<evidence type="ECO:0000259" key="4">
    <source>
        <dbReference type="Pfam" id="PF13336"/>
    </source>
</evidence>
<dbReference type="PANTHER" id="PTHR21432:SF20">
    <property type="entry name" value="ACETYL-COA HYDROLASE"/>
    <property type="match status" value="1"/>
</dbReference>
<dbReference type="OrthoDB" id="9801795at2"/>
<dbReference type="Gene3D" id="3.30.750.70">
    <property type="entry name" value="4-hydroxybutyrate coenzyme like domains"/>
    <property type="match status" value="1"/>
</dbReference>
<evidence type="ECO:0000313" key="6">
    <source>
        <dbReference type="Proteomes" id="UP000214688"/>
    </source>
</evidence>